<dbReference type="EMBL" id="CP119942">
    <property type="protein sequence ID" value="WFD04563.1"/>
    <property type="molecule type" value="Genomic_DNA"/>
</dbReference>
<evidence type="ECO:0000313" key="2">
    <source>
        <dbReference type="EMBL" id="WFD04563.1"/>
    </source>
</evidence>
<evidence type="ECO:0000256" key="1">
    <source>
        <dbReference type="SAM" id="MobiDB-lite"/>
    </source>
</evidence>
<dbReference type="GO" id="GO:0004860">
    <property type="term" value="F:protein kinase inhibitor activity"/>
    <property type="evidence" value="ECO:0007669"/>
    <property type="project" value="TreeGrafter"/>
</dbReference>
<feature type="compositionally biased region" description="Basic and acidic residues" evidence="1">
    <location>
        <begin position="32"/>
        <end position="45"/>
    </location>
</feature>
<feature type="compositionally biased region" description="Low complexity" evidence="1">
    <location>
        <begin position="126"/>
        <end position="136"/>
    </location>
</feature>
<dbReference type="GO" id="GO:0005730">
    <property type="term" value="C:nucleolus"/>
    <property type="evidence" value="ECO:0007669"/>
    <property type="project" value="TreeGrafter"/>
</dbReference>
<dbReference type="AlphaFoldDB" id="A0AAF0IUH8"/>
<protein>
    <recommendedName>
        <fullName evidence="4">PRKR-interacting protein 1</fullName>
    </recommendedName>
</protein>
<dbReference type="InterPro" id="IPR009548">
    <property type="entry name" value="Prkrip1"/>
</dbReference>
<dbReference type="PANTHER" id="PTHR13507">
    <property type="entry name" value="PRKR-INTERACTING PROTEIN 1"/>
    <property type="match status" value="1"/>
</dbReference>
<dbReference type="Pfam" id="PF06658">
    <property type="entry name" value="DUF1168"/>
    <property type="match status" value="1"/>
</dbReference>
<proteinExistence type="predicted"/>
<dbReference type="GO" id="GO:0019901">
    <property type="term" value="F:protein kinase binding"/>
    <property type="evidence" value="ECO:0007669"/>
    <property type="project" value="TreeGrafter"/>
</dbReference>
<dbReference type="Proteomes" id="UP001214603">
    <property type="component" value="Chromosome 9"/>
</dbReference>
<accession>A0AAF0IUH8</accession>
<feature type="compositionally biased region" description="Low complexity" evidence="1">
    <location>
        <begin position="165"/>
        <end position="182"/>
    </location>
</feature>
<feature type="region of interest" description="Disordered" evidence="1">
    <location>
        <begin position="89"/>
        <end position="182"/>
    </location>
</feature>
<feature type="region of interest" description="Disordered" evidence="1">
    <location>
        <begin position="24"/>
        <end position="68"/>
    </location>
</feature>
<keyword evidence="3" id="KW-1185">Reference proteome</keyword>
<feature type="compositionally biased region" description="Basic and acidic residues" evidence="1">
    <location>
        <begin position="89"/>
        <end position="112"/>
    </location>
</feature>
<evidence type="ECO:0008006" key="4">
    <source>
        <dbReference type="Google" id="ProtNLM"/>
    </source>
</evidence>
<reference evidence="2" key="1">
    <citation type="submission" date="2023-03" db="EMBL/GenBank/DDBJ databases">
        <title>Mating type loci evolution in Malassezia.</title>
        <authorList>
            <person name="Coelho M.A."/>
        </authorList>
    </citation>
    <scope>NUCLEOTIDE SEQUENCE</scope>
    <source>
        <strain evidence="2">CBS 7876</strain>
    </source>
</reference>
<evidence type="ECO:0000313" key="3">
    <source>
        <dbReference type="Proteomes" id="UP001214603"/>
    </source>
</evidence>
<dbReference type="GO" id="GO:0003725">
    <property type="term" value="F:double-stranded RNA binding"/>
    <property type="evidence" value="ECO:0007669"/>
    <property type="project" value="InterPro"/>
</dbReference>
<dbReference type="PANTHER" id="PTHR13507:SF0">
    <property type="entry name" value="PRKR-INTERACTING PROTEIN 1"/>
    <property type="match status" value="1"/>
</dbReference>
<sequence length="182" mass="19864">MPDEPPEARRHKYTPAGQQASALERLMQNMDKPVKLPEPPQEKSVRPPPDMVPNVGSSTAGAGSGEFHVYTQARQREYQRLNILAEKAEKETQHAQFVERQERLAAEDERKTSKNRARRDKKKAAAQRAKAASAAEDAPRKRRLVAPDDSAVPEGTSAEPRDAEASPGRAPSAGAARAPEAA</sequence>
<feature type="compositionally biased region" description="Basic residues" evidence="1">
    <location>
        <begin position="113"/>
        <end position="125"/>
    </location>
</feature>
<name>A0AAF0IUH8_9BASI</name>
<gene>
    <name evidence="2" type="ORF">MOBT1_003274</name>
</gene>
<organism evidence="2 3">
    <name type="scientific">Malassezia obtusa</name>
    <dbReference type="NCBI Taxonomy" id="76774"/>
    <lineage>
        <taxon>Eukaryota</taxon>
        <taxon>Fungi</taxon>
        <taxon>Dikarya</taxon>
        <taxon>Basidiomycota</taxon>
        <taxon>Ustilaginomycotina</taxon>
        <taxon>Malasseziomycetes</taxon>
        <taxon>Malasseziales</taxon>
        <taxon>Malasseziaceae</taxon>
        <taxon>Malassezia</taxon>
    </lineage>
</organism>